<organism evidence="1 2">
    <name type="scientific">Ambispora leptoticha</name>
    <dbReference type="NCBI Taxonomy" id="144679"/>
    <lineage>
        <taxon>Eukaryota</taxon>
        <taxon>Fungi</taxon>
        <taxon>Fungi incertae sedis</taxon>
        <taxon>Mucoromycota</taxon>
        <taxon>Glomeromycotina</taxon>
        <taxon>Glomeromycetes</taxon>
        <taxon>Archaeosporales</taxon>
        <taxon>Ambisporaceae</taxon>
        <taxon>Ambispora</taxon>
    </lineage>
</organism>
<protein>
    <submittedName>
        <fullName evidence="1">12623_t:CDS:1</fullName>
    </submittedName>
</protein>
<dbReference type="PANTHER" id="PTHR33266">
    <property type="entry name" value="CHROMOSOME 15, WHOLE GENOME SHOTGUN SEQUENCE"/>
    <property type="match status" value="1"/>
</dbReference>
<comment type="caution">
    <text evidence="1">The sequence shown here is derived from an EMBL/GenBank/DDBJ whole genome shotgun (WGS) entry which is preliminary data.</text>
</comment>
<name>A0A9N9CRR4_9GLOM</name>
<gene>
    <name evidence="1" type="ORF">ALEPTO_LOCUS8581</name>
</gene>
<dbReference type="OrthoDB" id="2432117at2759"/>
<reference evidence="1" key="1">
    <citation type="submission" date="2021-06" db="EMBL/GenBank/DDBJ databases">
        <authorList>
            <person name="Kallberg Y."/>
            <person name="Tangrot J."/>
            <person name="Rosling A."/>
        </authorList>
    </citation>
    <scope>NUCLEOTIDE SEQUENCE</scope>
    <source>
        <strain evidence="1">FL130A</strain>
    </source>
</reference>
<accession>A0A9N9CRR4</accession>
<dbReference type="EMBL" id="CAJVPS010005123">
    <property type="protein sequence ID" value="CAG8611528.1"/>
    <property type="molecule type" value="Genomic_DNA"/>
</dbReference>
<dbReference type="AlphaFoldDB" id="A0A9N9CRR4"/>
<keyword evidence="2" id="KW-1185">Reference proteome</keyword>
<evidence type="ECO:0000313" key="2">
    <source>
        <dbReference type="Proteomes" id="UP000789508"/>
    </source>
</evidence>
<dbReference type="Proteomes" id="UP000789508">
    <property type="component" value="Unassembled WGS sequence"/>
</dbReference>
<evidence type="ECO:0000313" key="1">
    <source>
        <dbReference type="EMBL" id="CAG8611528.1"/>
    </source>
</evidence>
<sequence length="367" mass="42594">MDVMDVDPLSLLKFTYKYNYYQEATNKEVQEPTDKEFEDAYEAYKEFFYKYHQDNPGTTTDCYKEYLKALGKQVGVLLSMALLQRVIGVLCYGEGYISELPERQTNEYYHITHISIFIYPFEQPWYAAHNIISKLPVESVDAAFFGAYYDPHDFIKSILEDLDSHVENWIKETMYANYTSVTQASGMGKSRMVKQLAEAGVYVIYCCLRLSGSGYPPQSHITKYLLHSHDDLHFVAYFIACLNKLADTPDTNSIDWYNQQISRGNDGASQENAREFWDDIRLRMEKLKRSLTDGNASASLRQSYERALRTYPNIRNIPLPKNILRICFVFDEARCLLPITEKSGSETADKNLAFYNMRRALVHFDDK</sequence>
<proteinExistence type="predicted"/>
<dbReference type="PANTHER" id="PTHR33266:SF1">
    <property type="entry name" value="F-BOX DOMAIN-CONTAINING PROTEIN"/>
    <property type="match status" value="1"/>
</dbReference>
<feature type="non-terminal residue" evidence="1">
    <location>
        <position position="1"/>
    </location>
</feature>